<dbReference type="PANTHER" id="PTHR22808:SF1">
    <property type="entry name" value="RNA CYTOSINE-C(5)-METHYLTRANSFERASE NSUN2-RELATED"/>
    <property type="match status" value="1"/>
</dbReference>
<keyword evidence="9" id="KW-0539">Nucleus</keyword>
<protein>
    <submittedName>
        <fullName evidence="13">BQ2448_2392 protein</fullName>
    </submittedName>
</protein>
<dbReference type="GO" id="GO:0000049">
    <property type="term" value="F:tRNA binding"/>
    <property type="evidence" value="ECO:0007669"/>
    <property type="project" value="UniProtKB-KW"/>
</dbReference>
<feature type="binding site" evidence="10">
    <location>
        <begin position="182"/>
        <end position="188"/>
    </location>
    <ligand>
        <name>S-adenosyl-L-methionine</name>
        <dbReference type="ChEBI" id="CHEBI:59789"/>
    </ligand>
</feature>
<dbReference type="InterPro" id="IPR029063">
    <property type="entry name" value="SAM-dependent_MTases_sf"/>
</dbReference>
<feature type="region of interest" description="Disordered" evidence="11">
    <location>
        <begin position="395"/>
        <end position="446"/>
    </location>
</feature>
<dbReference type="Gene3D" id="3.40.50.150">
    <property type="entry name" value="Vaccinia Virus protein VP39"/>
    <property type="match status" value="1"/>
</dbReference>
<evidence type="ECO:0000256" key="1">
    <source>
        <dbReference type="ARBA" id="ARBA00004123"/>
    </source>
</evidence>
<evidence type="ECO:0000256" key="9">
    <source>
        <dbReference type="ARBA" id="ARBA00023242"/>
    </source>
</evidence>
<accession>A0A238F621</accession>
<gene>
    <name evidence="13" type="ORF">BQ2448_2392</name>
</gene>
<feature type="binding site" evidence="10">
    <location>
        <position position="300"/>
    </location>
    <ligand>
        <name>S-adenosyl-L-methionine</name>
        <dbReference type="ChEBI" id="CHEBI:59789"/>
    </ligand>
</feature>
<dbReference type="Pfam" id="PF25376">
    <property type="entry name" value="Pre-PUA_NSUN2"/>
    <property type="match status" value="1"/>
</dbReference>
<reference evidence="14" key="1">
    <citation type="submission" date="2016-09" db="EMBL/GenBank/DDBJ databases">
        <authorList>
            <person name="Jeantristanb JTB J.-T."/>
            <person name="Ricardo R."/>
        </authorList>
    </citation>
    <scope>NUCLEOTIDE SEQUENCE [LARGE SCALE GENOMIC DNA]</scope>
</reference>
<dbReference type="PRINTS" id="PR02008">
    <property type="entry name" value="RCMTFAMILY"/>
</dbReference>
<evidence type="ECO:0000256" key="8">
    <source>
        <dbReference type="ARBA" id="ARBA00022884"/>
    </source>
</evidence>
<keyword evidence="4 10" id="KW-0489">Methyltransferase</keyword>
<feature type="active site" description="Nucleophile" evidence="10">
    <location>
        <position position="353"/>
    </location>
</feature>
<dbReference type="PROSITE" id="PS51686">
    <property type="entry name" value="SAM_MT_RSMB_NOP"/>
    <property type="match status" value="1"/>
</dbReference>
<dbReference type="GO" id="GO:0030488">
    <property type="term" value="P:tRNA methylation"/>
    <property type="evidence" value="ECO:0007669"/>
    <property type="project" value="TreeGrafter"/>
</dbReference>
<dbReference type="EMBL" id="FMSP01000004">
    <property type="protein sequence ID" value="SCV69372.1"/>
    <property type="molecule type" value="Genomic_DNA"/>
</dbReference>
<dbReference type="GO" id="GO:0005634">
    <property type="term" value="C:nucleus"/>
    <property type="evidence" value="ECO:0007669"/>
    <property type="project" value="UniProtKB-SubCell"/>
</dbReference>
<evidence type="ECO:0000313" key="13">
    <source>
        <dbReference type="EMBL" id="SCV69372.1"/>
    </source>
</evidence>
<evidence type="ECO:0000256" key="3">
    <source>
        <dbReference type="ARBA" id="ARBA00022555"/>
    </source>
</evidence>
<dbReference type="GO" id="GO:0005737">
    <property type="term" value="C:cytoplasm"/>
    <property type="evidence" value="ECO:0007669"/>
    <property type="project" value="TreeGrafter"/>
</dbReference>
<dbReference type="PRINTS" id="PR02011">
    <property type="entry name" value="RCMTNCL1"/>
</dbReference>
<comment type="subcellular location">
    <subcellularLocation>
        <location evidence="1">Nucleus</location>
    </subcellularLocation>
</comment>
<dbReference type="InterPro" id="IPR001678">
    <property type="entry name" value="MeTrfase_RsmB-F_NOP2_dom"/>
</dbReference>
<keyword evidence="8 10" id="KW-0694">RNA-binding</keyword>
<dbReference type="InterPro" id="IPR049560">
    <property type="entry name" value="MeTrfase_RsmB-F_NOP2_cat"/>
</dbReference>
<dbReference type="Pfam" id="PF25378">
    <property type="entry name" value="PUA_NSUN2"/>
    <property type="match status" value="1"/>
</dbReference>
<evidence type="ECO:0000256" key="10">
    <source>
        <dbReference type="PROSITE-ProRule" id="PRU01023"/>
    </source>
</evidence>
<feature type="region of interest" description="Disordered" evidence="11">
    <location>
        <begin position="1"/>
        <end position="36"/>
    </location>
</feature>
<dbReference type="InterPro" id="IPR018314">
    <property type="entry name" value="RsmB/NOL1/NOP2-like_CS"/>
</dbReference>
<evidence type="ECO:0000256" key="6">
    <source>
        <dbReference type="ARBA" id="ARBA00022691"/>
    </source>
</evidence>
<keyword evidence="6 10" id="KW-0949">S-adenosyl-L-methionine</keyword>
<keyword evidence="5 10" id="KW-0808">Transferase</keyword>
<organism evidence="13 14">
    <name type="scientific">Microbotryum intermedium</name>
    <dbReference type="NCBI Taxonomy" id="269621"/>
    <lineage>
        <taxon>Eukaryota</taxon>
        <taxon>Fungi</taxon>
        <taxon>Dikarya</taxon>
        <taxon>Basidiomycota</taxon>
        <taxon>Pucciniomycotina</taxon>
        <taxon>Microbotryomycetes</taxon>
        <taxon>Microbotryales</taxon>
        <taxon>Microbotryaceae</taxon>
        <taxon>Microbotryum</taxon>
    </lineage>
</organism>
<evidence type="ECO:0000259" key="12">
    <source>
        <dbReference type="PROSITE" id="PS51686"/>
    </source>
</evidence>
<dbReference type="InterPro" id="IPR057286">
    <property type="entry name" value="PUA_NSUN2"/>
</dbReference>
<dbReference type="OrthoDB" id="6093671at2759"/>
<comment type="similarity">
    <text evidence="2 10">Belongs to the class I-like SAM-binding methyltransferase superfamily. RsmB/NOP family.</text>
</comment>
<feature type="compositionally biased region" description="Polar residues" evidence="11">
    <location>
        <begin position="20"/>
        <end position="36"/>
    </location>
</feature>
<evidence type="ECO:0000313" key="14">
    <source>
        <dbReference type="Proteomes" id="UP000198372"/>
    </source>
</evidence>
<feature type="compositionally biased region" description="Pro residues" evidence="11">
    <location>
        <begin position="411"/>
        <end position="424"/>
    </location>
</feature>
<feature type="compositionally biased region" description="Gly residues" evidence="11">
    <location>
        <begin position="7"/>
        <end position="16"/>
    </location>
</feature>
<feature type="region of interest" description="Disordered" evidence="11">
    <location>
        <begin position="247"/>
        <end position="284"/>
    </location>
</feature>
<feature type="binding site" evidence="10">
    <location>
        <position position="243"/>
    </location>
    <ligand>
        <name>S-adenosyl-L-methionine</name>
        <dbReference type="ChEBI" id="CHEBI:59789"/>
    </ligand>
</feature>
<proteinExistence type="inferred from homology"/>
<keyword evidence="3" id="KW-0820">tRNA-binding</keyword>
<feature type="compositionally biased region" description="Acidic residues" evidence="11">
    <location>
        <begin position="268"/>
        <end position="277"/>
    </location>
</feature>
<evidence type="ECO:0000256" key="11">
    <source>
        <dbReference type="SAM" id="MobiDB-lite"/>
    </source>
</evidence>
<name>A0A238F621_9BASI</name>
<dbReference type="SUPFAM" id="SSF53335">
    <property type="entry name" value="S-adenosyl-L-methionine-dependent methyltransferases"/>
    <property type="match status" value="1"/>
</dbReference>
<keyword evidence="14" id="KW-1185">Reference proteome</keyword>
<evidence type="ECO:0000256" key="4">
    <source>
        <dbReference type="ARBA" id="ARBA00022603"/>
    </source>
</evidence>
<sequence length="807" mass="88614">MGKASGRSGGGGGNRNGGNAPSTKNRGNNQRSTAWTSTAPVASEIFLKYYKAQNLVPEEEWDQFLHALQQPLPTTFRLTSCRDVAPRLNQQIEETFVPFLTGIEHEGVPLEAPKKLSWYPGGFAWQLNIPRQAIRKQDAFKKFQHFLVHEADCGNLSRQEAVSMIPPLLLDVQPHHRVLDMCAAPGSKTVQLLEALIGSDKDAVDKSAGLLIANDSDAKRCHLLVHQSLHRVPGTGMMVTNHDATQLPGLRLPTSDTNSNKGKFIGDDKEEDEEADAEGGATTKRQRKYEPLLFDRILADVPCSGDGTLRKNLGIWREFNPGNGTGLHSLQLRILLRGIALLKPGGRLVYSTCSMNPIENEAVLSAALSLCPEMSILDVSSSLPELKRRPGMTDWVVLDSQGNPPRHPDEPVPTPAPAPAPAPEPTTTTERQGAPRNGKKTKEKVWSKTLWPSGKEKELGLEKALRIYGHLQDTGAFFVCVLVKDTNEVTETEKGGVETTKRTADDVEVAPEAKKAKSEPEEQAEAIFEEATVEEEVDVSTLPAEVVGANVFSTKTRDFKEEPFIYLNPEDEQVKIFSDFFDLSPSFPRENLLVRNAAGAPLRSIYFTSSSTRSLLLSNSFTRMRLISCGVKIFTRQDSTRNGTYTCKWRVNSEGLEVLRPYMGRKRIVVASVGMLKRLMRSLTVAFEELDEVAFKERVAEMDPGSCVLEVDAKGEGLLFEQKLSLPFWRSKNTVNLMVEKVEKSALSLRLFGEDVTPHKVGPKARDLAKAEGEAKTAIEADEAAPAMADAAVPLDVEAAAAAAEEA</sequence>
<dbReference type="InterPro" id="IPR023270">
    <property type="entry name" value="RCMT_NCL1"/>
</dbReference>
<dbReference type="GO" id="GO:0016428">
    <property type="term" value="F:tRNA (cytidine-5-)-methyltransferase activity"/>
    <property type="evidence" value="ECO:0007669"/>
    <property type="project" value="InterPro"/>
</dbReference>
<dbReference type="STRING" id="269621.A0A238F621"/>
<dbReference type="InterPro" id="IPR057285">
    <property type="entry name" value="Pre-PUA_NSUN2"/>
</dbReference>
<evidence type="ECO:0000256" key="7">
    <source>
        <dbReference type="ARBA" id="ARBA00022694"/>
    </source>
</evidence>
<feature type="domain" description="SAM-dependent MTase RsmB/NOP-type" evidence="12">
    <location>
        <begin position="64"/>
        <end position="485"/>
    </location>
</feature>
<keyword evidence="7" id="KW-0819">tRNA processing</keyword>
<dbReference type="InterPro" id="IPR023267">
    <property type="entry name" value="RCMT"/>
</dbReference>
<evidence type="ECO:0000256" key="2">
    <source>
        <dbReference type="ARBA" id="ARBA00007494"/>
    </source>
</evidence>
<dbReference type="AlphaFoldDB" id="A0A238F621"/>
<dbReference type="PROSITE" id="PS01153">
    <property type="entry name" value="NOL1_NOP2_SUN"/>
    <property type="match status" value="1"/>
</dbReference>
<dbReference type="Proteomes" id="UP000198372">
    <property type="component" value="Unassembled WGS sequence"/>
</dbReference>
<evidence type="ECO:0000256" key="5">
    <source>
        <dbReference type="ARBA" id="ARBA00022679"/>
    </source>
</evidence>
<dbReference type="Pfam" id="PF01189">
    <property type="entry name" value="Methyltr_RsmB-F"/>
    <property type="match status" value="2"/>
</dbReference>
<feature type="binding site" evidence="10">
    <location>
        <position position="215"/>
    </location>
    <ligand>
        <name>S-adenosyl-L-methionine</name>
        <dbReference type="ChEBI" id="CHEBI:59789"/>
    </ligand>
</feature>
<dbReference type="PANTHER" id="PTHR22808">
    <property type="entry name" value="NCL1 YEAST -RELATED NOL1/NOP2/FMU SUN DOMAIN-CONTAINING"/>
    <property type="match status" value="1"/>
</dbReference>